<comment type="caution">
    <text evidence="1">The sequence shown here is derived from an EMBL/GenBank/DDBJ whole genome shotgun (WGS) entry which is preliminary data.</text>
</comment>
<name>A0ABR4P5S7_9HELO</name>
<dbReference type="Proteomes" id="UP001629113">
    <property type="component" value="Unassembled WGS sequence"/>
</dbReference>
<dbReference type="Pfam" id="PF04724">
    <property type="entry name" value="Glyco_transf_17"/>
    <property type="match status" value="1"/>
</dbReference>
<dbReference type="PANTHER" id="PTHR12224">
    <property type="entry name" value="BETA-1,4-MANNOSYL-GLYCOPROTEIN BETA-1,4-N-ACETYLGLUCOSAMINYL-TRANSFERASE"/>
    <property type="match status" value="1"/>
</dbReference>
<accession>A0ABR4P5S7</accession>
<dbReference type="EMBL" id="JBFCZG010000009">
    <property type="protein sequence ID" value="KAL3418653.1"/>
    <property type="molecule type" value="Genomic_DNA"/>
</dbReference>
<proteinExistence type="predicted"/>
<gene>
    <name evidence="1" type="ORF">PVAG01_10369</name>
</gene>
<keyword evidence="2" id="KW-1185">Reference proteome</keyword>
<evidence type="ECO:0000313" key="2">
    <source>
        <dbReference type="Proteomes" id="UP001629113"/>
    </source>
</evidence>
<protein>
    <submittedName>
        <fullName evidence="1">Glycosyltransferase family 17</fullName>
    </submittedName>
</protein>
<sequence>MRHPPQILSIRKFVSAEDIAYVESQLEGNVTAIGRYGHLPEANVQIQCSAQGWRPFAKQRSLRKVYDLFIINDQLDWLEIRLNELDNSVDYFVILESATTLTGLPKTTFLKDNWARFEKFHDKIIYHELVTPTKNEHTVGVDEDFQRNALFTQVIPGLTNGQAPRLGDVILVSDIDEIPRPTTLSILRNCDFPRRVTLRSRFYHYGFQWLHKGPEWEHPQATTYQGPRGTILPADLRKGPSANGILGWFGNTDLYNAAWHCSLCLPTIDGVSTKMTSFSYVHSEQQVFLDRTRIVDRVRKGLDLWDREGELYDRIENNDDLPRYLKDNKEKFTYMISRDNPSAGFSDFGLDENWVD</sequence>
<dbReference type="InterPro" id="IPR006813">
    <property type="entry name" value="Glyco_trans_17"/>
</dbReference>
<dbReference type="PANTHER" id="PTHR12224:SF0">
    <property type="entry name" value="BETA-1,4-MANNOSYL-GLYCOPROTEIN 4-BETA-N-ACETYLGLUCOSAMINYLTRANSFERASE"/>
    <property type="match status" value="1"/>
</dbReference>
<evidence type="ECO:0000313" key="1">
    <source>
        <dbReference type="EMBL" id="KAL3418653.1"/>
    </source>
</evidence>
<organism evidence="1 2">
    <name type="scientific">Phlyctema vagabunda</name>
    <dbReference type="NCBI Taxonomy" id="108571"/>
    <lineage>
        <taxon>Eukaryota</taxon>
        <taxon>Fungi</taxon>
        <taxon>Dikarya</taxon>
        <taxon>Ascomycota</taxon>
        <taxon>Pezizomycotina</taxon>
        <taxon>Leotiomycetes</taxon>
        <taxon>Helotiales</taxon>
        <taxon>Dermateaceae</taxon>
        <taxon>Phlyctema</taxon>
    </lineage>
</organism>
<reference evidence="1 2" key="1">
    <citation type="submission" date="2024-06" db="EMBL/GenBank/DDBJ databases">
        <title>Complete genome of Phlyctema vagabunda strain 19-DSS-EL-015.</title>
        <authorList>
            <person name="Fiorenzani C."/>
        </authorList>
    </citation>
    <scope>NUCLEOTIDE SEQUENCE [LARGE SCALE GENOMIC DNA]</scope>
    <source>
        <strain evidence="1 2">19-DSS-EL-015</strain>
    </source>
</reference>